<evidence type="ECO:0000256" key="2">
    <source>
        <dbReference type="ARBA" id="ARBA00022475"/>
    </source>
</evidence>
<keyword evidence="3" id="KW-0328">Glycosyltransferase</keyword>
<keyword evidence="5 8" id="KW-0812">Transmembrane</keyword>
<sequence>MIYFILLLGFIFRLILINQSFWLDEGASLVISNRPFTDIFSYLSTDFHPPLHYLITHLTLELGFRSEALLRLPNVIFGVLTIYFLYLLLELLNHKATLKIFSRKIPHSLIAALFLSLNPLHIYYSQELRMYSLSALLVVLSWYLLALFIKTKRHLHLGVFTLVSTLSIYTFYGGFFNLFAQLVFIFISHRRLLVRFLSSLLVTLLLFLPWLPTLLLQFQGSAFLKSLPGWVEISGQLDLKSLLMIPAKFSFGRINFSASNSFLLSGAIVTLYYVSLVILSLKRPVSRLFLLWLVLPIVTAAVLSLFSPMLGYWRFIYLVPAFTTLMALGLLALPPRLAIFNLFVIISTSLLANLIFYITPSFHREDWRSASQFALDQQQTQGAQPIFVFADAFAPVLWYAPDLVYTAPLKDLNNDPILLDQRLSDGTAGNSDILYFHYLAQMTDPGRNIPTWLDNAGYHLLTTYDFSGVGFVDYYTAK</sequence>
<evidence type="ECO:0000256" key="8">
    <source>
        <dbReference type="SAM" id="Phobius"/>
    </source>
</evidence>
<feature type="transmembrane region" description="Helical" evidence="8">
    <location>
        <begin position="130"/>
        <end position="149"/>
    </location>
</feature>
<dbReference type="KEGG" id="caqa:MICH65_0535"/>
<dbReference type="PANTHER" id="PTHR33908">
    <property type="entry name" value="MANNOSYLTRANSFERASE YKCB-RELATED"/>
    <property type="match status" value="1"/>
</dbReference>
<evidence type="ECO:0000256" key="7">
    <source>
        <dbReference type="ARBA" id="ARBA00023136"/>
    </source>
</evidence>
<evidence type="ECO:0000256" key="4">
    <source>
        <dbReference type="ARBA" id="ARBA00022679"/>
    </source>
</evidence>
<feature type="transmembrane region" description="Helical" evidence="8">
    <location>
        <begin position="288"/>
        <end position="306"/>
    </location>
</feature>
<evidence type="ECO:0000313" key="11">
    <source>
        <dbReference type="Proteomes" id="UP000463983"/>
    </source>
</evidence>
<dbReference type="Proteomes" id="UP000463983">
    <property type="component" value="Chromosome"/>
</dbReference>
<evidence type="ECO:0000313" key="10">
    <source>
        <dbReference type="EMBL" id="QHO63516.1"/>
    </source>
</evidence>
<evidence type="ECO:0000256" key="5">
    <source>
        <dbReference type="ARBA" id="ARBA00022692"/>
    </source>
</evidence>
<comment type="subcellular location">
    <subcellularLocation>
        <location evidence="1">Cell membrane</location>
        <topology evidence="1">Multi-pass membrane protein</topology>
    </subcellularLocation>
</comment>
<reference evidence="11" key="1">
    <citation type="journal article" date="2020" name="Microorganisms">
        <title>Complete Genome of a Member of a New Bacterial Lineage in the Microgenomates Group Reveals an Unusual Nucleotide Composition Disparity Between Two Strands of DNA and Limited Metabolic Potential.</title>
        <authorList>
            <person name="Kadnikov V.V."/>
            <person name="Mardanov A.V."/>
            <person name="Beletsky A.V."/>
            <person name="Karnachuk O.V."/>
            <person name="Ravin N.V."/>
        </authorList>
    </citation>
    <scope>NUCLEOTIDE SEQUENCE [LARGE SCALE GENOMIC DNA]</scope>
</reference>
<organism evidence="10 11">
    <name type="scientific">Candidatus Chazhemtobacterium aquaticus</name>
    <dbReference type="NCBI Taxonomy" id="2715735"/>
    <lineage>
        <taxon>Bacteria</taxon>
        <taxon>Candidatus Chazhemtobacteraceae</taxon>
        <taxon>Candidatus Chazhemtobacterium</taxon>
    </lineage>
</organism>
<dbReference type="AlphaFoldDB" id="A0A857N619"/>
<dbReference type="EMBL" id="CP047901">
    <property type="protein sequence ID" value="QHO63516.1"/>
    <property type="molecule type" value="Genomic_DNA"/>
</dbReference>
<proteinExistence type="predicted"/>
<keyword evidence="7 8" id="KW-0472">Membrane</keyword>
<gene>
    <name evidence="10" type="ORF">MICH65_0535</name>
</gene>
<dbReference type="InterPro" id="IPR050297">
    <property type="entry name" value="LipidA_mod_glycosyltrf_83"/>
</dbReference>
<feature type="transmembrane region" description="Helical" evidence="8">
    <location>
        <begin position="161"/>
        <end position="187"/>
    </location>
</feature>
<name>A0A857N619_9BACT</name>
<dbReference type="GO" id="GO:0005886">
    <property type="term" value="C:plasma membrane"/>
    <property type="evidence" value="ECO:0007669"/>
    <property type="project" value="UniProtKB-SubCell"/>
</dbReference>
<feature type="transmembrane region" description="Helical" evidence="8">
    <location>
        <begin position="193"/>
        <end position="216"/>
    </location>
</feature>
<dbReference type="InterPro" id="IPR038731">
    <property type="entry name" value="RgtA/B/C-like"/>
</dbReference>
<keyword evidence="6 8" id="KW-1133">Transmembrane helix</keyword>
<dbReference type="PANTHER" id="PTHR33908:SF11">
    <property type="entry name" value="MEMBRANE PROTEIN"/>
    <property type="match status" value="1"/>
</dbReference>
<protein>
    <recommendedName>
        <fullName evidence="9">Glycosyltransferase RgtA/B/C/D-like domain-containing protein</fullName>
    </recommendedName>
</protein>
<evidence type="ECO:0000256" key="6">
    <source>
        <dbReference type="ARBA" id="ARBA00022989"/>
    </source>
</evidence>
<dbReference type="GO" id="GO:0016763">
    <property type="term" value="F:pentosyltransferase activity"/>
    <property type="evidence" value="ECO:0007669"/>
    <property type="project" value="TreeGrafter"/>
</dbReference>
<dbReference type="GO" id="GO:0009103">
    <property type="term" value="P:lipopolysaccharide biosynthetic process"/>
    <property type="evidence" value="ECO:0007669"/>
    <property type="project" value="UniProtKB-ARBA"/>
</dbReference>
<accession>A0A857N619</accession>
<evidence type="ECO:0000256" key="1">
    <source>
        <dbReference type="ARBA" id="ARBA00004651"/>
    </source>
</evidence>
<dbReference type="RefSeq" id="WP_161931895.1">
    <property type="nucleotide sequence ID" value="NZ_CP047901.1"/>
</dbReference>
<dbReference type="Pfam" id="PF13231">
    <property type="entry name" value="PMT_2"/>
    <property type="match status" value="1"/>
</dbReference>
<evidence type="ECO:0000259" key="9">
    <source>
        <dbReference type="Pfam" id="PF13231"/>
    </source>
</evidence>
<keyword evidence="11" id="KW-1185">Reference proteome</keyword>
<keyword evidence="4" id="KW-0808">Transferase</keyword>
<feature type="transmembrane region" description="Helical" evidence="8">
    <location>
        <begin position="312"/>
        <end position="333"/>
    </location>
</feature>
<keyword evidence="2" id="KW-1003">Cell membrane</keyword>
<feature type="transmembrane region" description="Helical" evidence="8">
    <location>
        <begin position="340"/>
        <end position="359"/>
    </location>
</feature>
<evidence type="ECO:0000256" key="3">
    <source>
        <dbReference type="ARBA" id="ARBA00022676"/>
    </source>
</evidence>
<feature type="transmembrane region" description="Helical" evidence="8">
    <location>
        <begin position="75"/>
        <end position="93"/>
    </location>
</feature>
<feature type="domain" description="Glycosyltransferase RgtA/B/C/D-like" evidence="9">
    <location>
        <begin position="48"/>
        <end position="211"/>
    </location>
</feature>
<feature type="transmembrane region" description="Helical" evidence="8">
    <location>
        <begin position="262"/>
        <end position="281"/>
    </location>
</feature>